<evidence type="ECO:0008006" key="4">
    <source>
        <dbReference type="Google" id="ProtNLM"/>
    </source>
</evidence>
<feature type="compositionally biased region" description="Polar residues" evidence="1">
    <location>
        <begin position="261"/>
        <end position="295"/>
    </location>
</feature>
<evidence type="ECO:0000256" key="1">
    <source>
        <dbReference type="SAM" id="MobiDB-lite"/>
    </source>
</evidence>
<protein>
    <recommendedName>
        <fullName evidence="4">Ameloblastin</fullName>
    </recommendedName>
</protein>
<accession>A0AAV9PN69</accession>
<feature type="compositionally biased region" description="Low complexity" evidence="1">
    <location>
        <begin position="99"/>
        <end position="109"/>
    </location>
</feature>
<comment type="caution">
    <text evidence="2">The sequence shown here is derived from an EMBL/GenBank/DDBJ whole genome shotgun (WGS) entry which is preliminary data.</text>
</comment>
<dbReference type="AlphaFoldDB" id="A0AAV9PN69"/>
<sequence length="295" mass="32201">MSYVVPDKRPVDWSRIWDGCPRDPDFEPQDNTPVDSREVGLLPWSQGGHSATAVFRELFFGVSSTHPAMVDIPDHPLVLREMGHPDTVQGSHPMEASFQASAADQQDQQNPQTHQGFPEASEPPVMSGAELDKWVQDFTNTLPLILNLLDGYSQQDVQSISSPRNTPVQRIFLQQMARVAQQDQPQQVGTQSKPPAFGFQYQRHQTDGVDTPDPTGAHMGLGQQPASTAPSAPGLDVPDQSQYQRAVPFPYGSAYPPRSAPQLQQAVLFTSGSPLGNQNAPQLQQALSSTTLPTS</sequence>
<dbReference type="GeneID" id="89921649"/>
<reference evidence="2 3" key="1">
    <citation type="submission" date="2023-08" db="EMBL/GenBank/DDBJ databases">
        <title>Black Yeasts Isolated from many extreme environments.</title>
        <authorList>
            <person name="Coleine C."/>
            <person name="Stajich J.E."/>
            <person name="Selbmann L."/>
        </authorList>
    </citation>
    <scope>NUCLEOTIDE SEQUENCE [LARGE SCALE GENOMIC DNA]</scope>
    <source>
        <strain evidence="2 3">CCFEE 5935</strain>
    </source>
</reference>
<organism evidence="2 3">
    <name type="scientific">Saxophila tyrrhenica</name>
    <dbReference type="NCBI Taxonomy" id="1690608"/>
    <lineage>
        <taxon>Eukaryota</taxon>
        <taxon>Fungi</taxon>
        <taxon>Dikarya</taxon>
        <taxon>Ascomycota</taxon>
        <taxon>Pezizomycotina</taxon>
        <taxon>Dothideomycetes</taxon>
        <taxon>Dothideomycetidae</taxon>
        <taxon>Mycosphaerellales</taxon>
        <taxon>Extremaceae</taxon>
        <taxon>Saxophila</taxon>
    </lineage>
</organism>
<feature type="region of interest" description="Disordered" evidence="1">
    <location>
        <begin position="206"/>
        <end position="295"/>
    </location>
</feature>
<evidence type="ECO:0000313" key="3">
    <source>
        <dbReference type="Proteomes" id="UP001337655"/>
    </source>
</evidence>
<dbReference type="Proteomes" id="UP001337655">
    <property type="component" value="Unassembled WGS sequence"/>
</dbReference>
<name>A0AAV9PN69_9PEZI</name>
<dbReference type="RefSeq" id="XP_064663799.1">
    <property type="nucleotide sequence ID" value="XM_064797565.1"/>
</dbReference>
<gene>
    <name evidence="2" type="ORF">LTR77_000298</name>
</gene>
<feature type="region of interest" description="Disordered" evidence="1">
    <location>
        <begin position="99"/>
        <end position="125"/>
    </location>
</feature>
<keyword evidence="3" id="KW-1185">Reference proteome</keyword>
<evidence type="ECO:0000313" key="2">
    <source>
        <dbReference type="EMBL" id="KAK5175161.1"/>
    </source>
</evidence>
<dbReference type="EMBL" id="JAVRRT010000001">
    <property type="protein sequence ID" value="KAK5175161.1"/>
    <property type="molecule type" value="Genomic_DNA"/>
</dbReference>
<proteinExistence type="predicted"/>